<keyword evidence="4" id="KW-1185">Reference proteome</keyword>
<dbReference type="InterPro" id="IPR018929">
    <property type="entry name" value="DUF2510"/>
</dbReference>
<gene>
    <name evidence="3" type="ORF">ACFFQ6_36930</name>
</gene>
<organism evidence="3 4">
    <name type="scientific">Rhodococcus baikonurensis</name>
    <dbReference type="NCBI Taxonomy" id="172041"/>
    <lineage>
        <taxon>Bacteria</taxon>
        <taxon>Bacillati</taxon>
        <taxon>Actinomycetota</taxon>
        <taxon>Actinomycetes</taxon>
        <taxon>Mycobacteriales</taxon>
        <taxon>Nocardiaceae</taxon>
        <taxon>Rhodococcus</taxon>
        <taxon>Rhodococcus erythropolis group</taxon>
    </lineage>
</organism>
<dbReference type="Pfam" id="PF10708">
    <property type="entry name" value="DUF2510"/>
    <property type="match status" value="1"/>
</dbReference>
<keyword evidence="1" id="KW-0812">Transmembrane</keyword>
<keyword evidence="1" id="KW-0472">Membrane</keyword>
<evidence type="ECO:0000313" key="3">
    <source>
        <dbReference type="EMBL" id="MFB9785289.1"/>
    </source>
</evidence>
<feature type="domain" description="DUF2510" evidence="2">
    <location>
        <begin position="6"/>
        <end position="36"/>
    </location>
</feature>
<dbReference type="RefSeq" id="WP_378377423.1">
    <property type="nucleotide sequence ID" value="NZ_JBHMAS010000107.1"/>
</dbReference>
<keyword evidence="1" id="KW-1133">Transmembrane helix</keyword>
<evidence type="ECO:0000256" key="1">
    <source>
        <dbReference type="SAM" id="Phobius"/>
    </source>
</evidence>
<comment type="caution">
    <text evidence="3">The sequence shown here is derived from an EMBL/GenBank/DDBJ whole genome shotgun (WGS) entry which is preliminary data.</text>
</comment>
<feature type="transmembrane region" description="Helical" evidence="1">
    <location>
        <begin position="54"/>
        <end position="73"/>
    </location>
</feature>
<dbReference type="EMBL" id="JBHMAS010000107">
    <property type="protein sequence ID" value="MFB9785289.1"/>
    <property type="molecule type" value="Genomic_DNA"/>
</dbReference>
<proteinExistence type="predicted"/>
<dbReference type="Proteomes" id="UP001589587">
    <property type="component" value="Unassembled WGS sequence"/>
</dbReference>
<sequence length="322" mass="34563">MNTPPAGWHPDPEGSQQLRYWDGQQWTSATQPMPAAYTPTPETPEQAKNRKRQLLAIAIVIVGFLVIVGISKLDLGKNDENTTAAETTTTEVVASTTRVPVTTRSTVAAPAPPSATPMYVVTTDNPGRPEYMTAIVAKLPTQSELENILAEIRSDYLQKDGGYHVAFDCSSEMEPTAASRIANGKFAVGRIGAARTGLSVGGSEVEMLTNPKCAGPVPDVPADAVSADDVLLAIRNAGLPVIDPRVNTTFCLESGCVKLITTDEFSIYQFADIEKANKFSTIFPSYHQNGLIFLRYTQDGSDPTDPSLIPQYNAVLDQVMGG</sequence>
<name>A0ABV5XS91_9NOCA</name>
<protein>
    <submittedName>
        <fullName evidence="3">DUF2510 domain-containing protein</fullName>
    </submittedName>
</protein>
<evidence type="ECO:0000259" key="2">
    <source>
        <dbReference type="Pfam" id="PF10708"/>
    </source>
</evidence>
<evidence type="ECO:0000313" key="4">
    <source>
        <dbReference type="Proteomes" id="UP001589587"/>
    </source>
</evidence>
<reference evidence="3 4" key="1">
    <citation type="submission" date="2024-09" db="EMBL/GenBank/DDBJ databases">
        <authorList>
            <person name="Sun Q."/>
            <person name="Mori K."/>
        </authorList>
    </citation>
    <scope>NUCLEOTIDE SEQUENCE [LARGE SCALE GENOMIC DNA]</scope>
    <source>
        <strain evidence="3 4">JCM 11411</strain>
    </source>
</reference>
<accession>A0ABV5XS91</accession>